<dbReference type="EMBL" id="QTSX02003557">
    <property type="protein sequence ID" value="KAJ9070895.1"/>
    <property type="molecule type" value="Genomic_DNA"/>
</dbReference>
<accession>A0ACC2T8G4</accession>
<evidence type="ECO:0000313" key="1">
    <source>
        <dbReference type="EMBL" id="KAJ9070895.1"/>
    </source>
</evidence>
<gene>
    <name evidence="1" type="ORF">DSO57_1002954</name>
</gene>
<proteinExistence type="predicted"/>
<dbReference type="Proteomes" id="UP001165960">
    <property type="component" value="Unassembled WGS sequence"/>
</dbReference>
<sequence length="236" mass="26855">MPTRPSPENPTRKYWFPQLLLYFILVICQLTQRSSDPPASPPATYRLLVAPFGPVYFTEYPLKPEYKDYTANNILDQDPLARTTELTRYNQEGPWYVTKPCLFRDKYNFLPAYQMDMGPLVTPKPMPASAVKLPLDHTNKLFGIVYITLTGVIDTIVPAAGLWSWVGNSMSYLIKLATILWWALPTQSATHQFLKASKPANQGWFPDKYRLGKWSDPRISVPLVVLAIPHLTPAIN</sequence>
<protein>
    <submittedName>
        <fullName evidence="1">Uncharacterized protein</fullName>
    </submittedName>
</protein>
<reference evidence="1" key="1">
    <citation type="submission" date="2022-04" db="EMBL/GenBank/DDBJ databases">
        <title>Genome of the entomopathogenic fungus Entomophthora muscae.</title>
        <authorList>
            <person name="Elya C."/>
            <person name="Lovett B.R."/>
            <person name="Lee E."/>
            <person name="Macias A.M."/>
            <person name="Hajek A.E."/>
            <person name="De Bivort B.L."/>
            <person name="Kasson M.T."/>
            <person name="De Fine Licht H.H."/>
            <person name="Stajich J.E."/>
        </authorList>
    </citation>
    <scope>NUCLEOTIDE SEQUENCE</scope>
    <source>
        <strain evidence="1">Berkeley</strain>
    </source>
</reference>
<name>A0ACC2T8G4_9FUNG</name>
<comment type="caution">
    <text evidence="1">The sequence shown here is derived from an EMBL/GenBank/DDBJ whole genome shotgun (WGS) entry which is preliminary data.</text>
</comment>
<keyword evidence="2" id="KW-1185">Reference proteome</keyword>
<evidence type="ECO:0000313" key="2">
    <source>
        <dbReference type="Proteomes" id="UP001165960"/>
    </source>
</evidence>
<organism evidence="1 2">
    <name type="scientific">Entomophthora muscae</name>
    <dbReference type="NCBI Taxonomy" id="34485"/>
    <lineage>
        <taxon>Eukaryota</taxon>
        <taxon>Fungi</taxon>
        <taxon>Fungi incertae sedis</taxon>
        <taxon>Zoopagomycota</taxon>
        <taxon>Entomophthoromycotina</taxon>
        <taxon>Entomophthoromycetes</taxon>
        <taxon>Entomophthorales</taxon>
        <taxon>Entomophthoraceae</taxon>
        <taxon>Entomophthora</taxon>
    </lineage>
</organism>